<accession>A0A2T3HK38</accession>
<organism evidence="1 2">
    <name type="scientific">Pedobacter yulinensis</name>
    <dbReference type="NCBI Taxonomy" id="2126353"/>
    <lineage>
        <taxon>Bacteria</taxon>
        <taxon>Pseudomonadati</taxon>
        <taxon>Bacteroidota</taxon>
        <taxon>Sphingobacteriia</taxon>
        <taxon>Sphingobacteriales</taxon>
        <taxon>Sphingobacteriaceae</taxon>
        <taxon>Pedobacter</taxon>
    </lineage>
</organism>
<proteinExistence type="predicted"/>
<comment type="caution">
    <text evidence="1">The sequence shown here is derived from an EMBL/GenBank/DDBJ whole genome shotgun (WGS) entry which is preliminary data.</text>
</comment>
<name>A0A2T3HK38_9SPHI</name>
<reference evidence="1 2" key="1">
    <citation type="submission" date="2018-03" db="EMBL/GenBank/DDBJ databases">
        <authorList>
            <person name="Keele B.F."/>
        </authorList>
    </citation>
    <scope>NUCLEOTIDE SEQUENCE [LARGE SCALE GENOMIC DNA]</scope>
    <source>
        <strain evidence="1 2">YL28-9</strain>
    </source>
</reference>
<dbReference type="AlphaFoldDB" id="A0A2T3HK38"/>
<sequence length="65" mass="7836">MLQTWKQANKQQGIKIKSRCKQRLKNFLLSSEKIFYHPWDKDSPTGFFVQEKFKKVTLRQARAHI</sequence>
<protein>
    <submittedName>
        <fullName evidence="1">Uncharacterized protein</fullName>
    </submittedName>
</protein>
<dbReference type="EMBL" id="PYLS01000005">
    <property type="protein sequence ID" value="PST82773.1"/>
    <property type="molecule type" value="Genomic_DNA"/>
</dbReference>
<evidence type="ECO:0000313" key="2">
    <source>
        <dbReference type="Proteomes" id="UP000240912"/>
    </source>
</evidence>
<evidence type="ECO:0000313" key="1">
    <source>
        <dbReference type="EMBL" id="PST82773.1"/>
    </source>
</evidence>
<keyword evidence="2" id="KW-1185">Reference proteome</keyword>
<gene>
    <name evidence="1" type="ORF">C7T94_08995</name>
</gene>
<dbReference type="Proteomes" id="UP000240912">
    <property type="component" value="Unassembled WGS sequence"/>
</dbReference>